<evidence type="ECO:0000256" key="1">
    <source>
        <dbReference type="ARBA" id="ARBA00004127"/>
    </source>
</evidence>
<keyword evidence="3" id="KW-0812">Transmembrane</keyword>
<keyword evidence="3" id="KW-0472">Membrane</keyword>
<comment type="subcellular location">
    <subcellularLocation>
        <location evidence="1">Endomembrane system</location>
        <topology evidence="1">Multi-pass membrane protein</topology>
    </subcellularLocation>
</comment>
<feature type="non-terminal residue" evidence="4">
    <location>
        <position position="1"/>
    </location>
</feature>
<proteinExistence type="predicted"/>
<dbReference type="GO" id="GO:0012505">
    <property type="term" value="C:endomembrane system"/>
    <property type="evidence" value="ECO:0007669"/>
    <property type="project" value="UniProtKB-SubCell"/>
</dbReference>
<dbReference type="GO" id="GO:0005886">
    <property type="term" value="C:plasma membrane"/>
    <property type="evidence" value="ECO:0007669"/>
    <property type="project" value="TreeGrafter"/>
</dbReference>
<dbReference type="NCBIfam" id="TIGR01494">
    <property type="entry name" value="ATPase_P-type"/>
    <property type="match status" value="1"/>
</dbReference>
<dbReference type="Gene3D" id="1.20.1110.10">
    <property type="entry name" value="Calcium-transporting ATPase, transmembrane domain"/>
    <property type="match status" value="1"/>
</dbReference>
<dbReference type="GO" id="GO:0016887">
    <property type="term" value="F:ATP hydrolysis activity"/>
    <property type="evidence" value="ECO:0007669"/>
    <property type="project" value="InterPro"/>
</dbReference>
<dbReference type="GO" id="GO:0005524">
    <property type="term" value="F:ATP binding"/>
    <property type="evidence" value="ECO:0007669"/>
    <property type="project" value="InterPro"/>
</dbReference>
<evidence type="ECO:0000256" key="3">
    <source>
        <dbReference type="SAM" id="Phobius"/>
    </source>
</evidence>
<organism evidence="4 5">
    <name type="scientific">Thelephora terrestris</name>
    <dbReference type="NCBI Taxonomy" id="56493"/>
    <lineage>
        <taxon>Eukaryota</taxon>
        <taxon>Fungi</taxon>
        <taxon>Dikarya</taxon>
        <taxon>Basidiomycota</taxon>
        <taxon>Agaricomycotina</taxon>
        <taxon>Agaricomycetes</taxon>
        <taxon>Thelephorales</taxon>
        <taxon>Thelephoraceae</taxon>
        <taxon>Thelephora</taxon>
    </lineage>
</organism>
<reference evidence="4" key="2">
    <citation type="submission" date="2020-11" db="EMBL/GenBank/DDBJ databases">
        <authorList>
            <consortium name="DOE Joint Genome Institute"/>
            <person name="Kuo A."/>
            <person name="Miyauchi S."/>
            <person name="Kiss E."/>
            <person name="Drula E."/>
            <person name="Kohler A."/>
            <person name="Sanchez-Garcia M."/>
            <person name="Andreopoulos B."/>
            <person name="Barry K.W."/>
            <person name="Bonito G."/>
            <person name="Buee M."/>
            <person name="Carver A."/>
            <person name="Chen C."/>
            <person name="Cichocki N."/>
            <person name="Clum A."/>
            <person name="Culley D."/>
            <person name="Crous P.W."/>
            <person name="Fauchery L."/>
            <person name="Girlanda M."/>
            <person name="Hayes R."/>
            <person name="Keri Z."/>
            <person name="Labutti K."/>
            <person name="Lipzen A."/>
            <person name="Lombard V."/>
            <person name="Magnuson J."/>
            <person name="Maillard F."/>
            <person name="Morin E."/>
            <person name="Murat C."/>
            <person name="Nolan M."/>
            <person name="Ohm R."/>
            <person name="Pangilinan J."/>
            <person name="Pereira M."/>
            <person name="Perotto S."/>
            <person name="Peter M."/>
            <person name="Riley R."/>
            <person name="Sitrit Y."/>
            <person name="Stielow B."/>
            <person name="Szollosi G."/>
            <person name="Zifcakova L."/>
            <person name="Stursova M."/>
            <person name="Spatafora J.W."/>
            <person name="Tedersoo L."/>
            <person name="Vaario L.-M."/>
            <person name="Yamada A."/>
            <person name="Yan M."/>
            <person name="Wang P."/>
            <person name="Xu J."/>
            <person name="Bruns T."/>
            <person name="Baldrian P."/>
            <person name="Vilgalys R."/>
            <person name="Henrissat B."/>
            <person name="Grigoriev I.V."/>
            <person name="Hibbett D."/>
            <person name="Nagy L.G."/>
            <person name="Martin F.M."/>
        </authorList>
    </citation>
    <scope>NUCLEOTIDE SEQUENCE</scope>
    <source>
        <strain evidence="4">UH-Tt-Lm1</strain>
    </source>
</reference>
<accession>A0A9P6HBI2</accession>
<keyword evidence="2" id="KW-0460">Magnesium</keyword>
<feature type="non-terminal residue" evidence="4">
    <location>
        <position position="86"/>
    </location>
</feature>
<dbReference type="PANTHER" id="PTHR24093:SF369">
    <property type="entry name" value="CALCIUM-TRANSPORTING ATPASE"/>
    <property type="match status" value="1"/>
</dbReference>
<dbReference type="GO" id="GO:0005388">
    <property type="term" value="F:P-type calcium transporter activity"/>
    <property type="evidence" value="ECO:0007669"/>
    <property type="project" value="TreeGrafter"/>
</dbReference>
<reference evidence="4" key="1">
    <citation type="journal article" date="2020" name="Nat. Commun.">
        <title>Large-scale genome sequencing of mycorrhizal fungi provides insights into the early evolution of symbiotic traits.</title>
        <authorList>
            <person name="Miyauchi S."/>
            <person name="Kiss E."/>
            <person name="Kuo A."/>
            <person name="Drula E."/>
            <person name="Kohler A."/>
            <person name="Sanchez-Garcia M."/>
            <person name="Morin E."/>
            <person name="Andreopoulos B."/>
            <person name="Barry K.W."/>
            <person name="Bonito G."/>
            <person name="Buee M."/>
            <person name="Carver A."/>
            <person name="Chen C."/>
            <person name="Cichocki N."/>
            <person name="Clum A."/>
            <person name="Culley D."/>
            <person name="Crous P.W."/>
            <person name="Fauchery L."/>
            <person name="Girlanda M."/>
            <person name="Hayes R.D."/>
            <person name="Keri Z."/>
            <person name="LaButti K."/>
            <person name="Lipzen A."/>
            <person name="Lombard V."/>
            <person name="Magnuson J."/>
            <person name="Maillard F."/>
            <person name="Murat C."/>
            <person name="Nolan M."/>
            <person name="Ohm R.A."/>
            <person name="Pangilinan J."/>
            <person name="Pereira M.F."/>
            <person name="Perotto S."/>
            <person name="Peter M."/>
            <person name="Pfister S."/>
            <person name="Riley R."/>
            <person name="Sitrit Y."/>
            <person name="Stielow J.B."/>
            <person name="Szollosi G."/>
            <person name="Zifcakova L."/>
            <person name="Stursova M."/>
            <person name="Spatafora J.W."/>
            <person name="Tedersoo L."/>
            <person name="Vaario L.M."/>
            <person name="Yamada A."/>
            <person name="Yan M."/>
            <person name="Wang P."/>
            <person name="Xu J."/>
            <person name="Bruns T."/>
            <person name="Baldrian P."/>
            <person name="Vilgalys R."/>
            <person name="Dunand C."/>
            <person name="Henrissat B."/>
            <person name="Grigoriev I.V."/>
            <person name="Hibbett D."/>
            <person name="Nagy L.G."/>
            <person name="Martin F.M."/>
        </authorList>
    </citation>
    <scope>NUCLEOTIDE SEQUENCE</scope>
    <source>
        <strain evidence="4">UH-Tt-Lm1</strain>
    </source>
</reference>
<dbReference type="Proteomes" id="UP000736335">
    <property type="component" value="Unassembled WGS sequence"/>
</dbReference>
<evidence type="ECO:0000256" key="2">
    <source>
        <dbReference type="ARBA" id="ARBA00022842"/>
    </source>
</evidence>
<dbReference type="InterPro" id="IPR001757">
    <property type="entry name" value="P_typ_ATPase"/>
</dbReference>
<dbReference type="EMBL" id="WIUZ02000009">
    <property type="protein sequence ID" value="KAF9783701.1"/>
    <property type="molecule type" value="Genomic_DNA"/>
</dbReference>
<name>A0A9P6HBI2_9AGAM</name>
<dbReference type="Gene3D" id="3.40.50.1000">
    <property type="entry name" value="HAD superfamily/HAD-like"/>
    <property type="match status" value="1"/>
</dbReference>
<evidence type="ECO:0000313" key="5">
    <source>
        <dbReference type="Proteomes" id="UP000736335"/>
    </source>
</evidence>
<dbReference type="PANTHER" id="PTHR24093">
    <property type="entry name" value="CATION TRANSPORTING ATPASE"/>
    <property type="match status" value="1"/>
</dbReference>
<gene>
    <name evidence="4" type="ORF">BJ322DRAFT_981854</name>
</gene>
<keyword evidence="5" id="KW-1185">Reference proteome</keyword>
<dbReference type="SUPFAM" id="SSF81665">
    <property type="entry name" value="Calcium ATPase, transmembrane domain M"/>
    <property type="match status" value="1"/>
</dbReference>
<dbReference type="OrthoDB" id="3352408at2759"/>
<feature type="transmembrane region" description="Helical" evidence="3">
    <location>
        <begin position="12"/>
        <end position="38"/>
    </location>
</feature>
<evidence type="ECO:0000313" key="4">
    <source>
        <dbReference type="EMBL" id="KAF9783701.1"/>
    </source>
</evidence>
<keyword evidence="3" id="KW-1133">Transmembrane helix</keyword>
<dbReference type="GO" id="GO:0006874">
    <property type="term" value="P:intracellular calcium ion homeostasis"/>
    <property type="evidence" value="ECO:0007669"/>
    <property type="project" value="TreeGrafter"/>
</dbReference>
<comment type="caution">
    <text evidence="4">The sequence shown here is derived from an EMBL/GenBank/DDBJ whole genome shotgun (WGS) entry which is preliminary data.</text>
</comment>
<sequence>TANEKGIAFTQILIISVSLVVVAVPEGLPLAVTLALAFTTKRMTAEKLLVRILSSCETMANASVVCTDKTGTLAQNVMTVVAGSIG</sequence>
<dbReference type="InterPro" id="IPR023298">
    <property type="entry name" value="ATPase_P-typ_TM_dom_sf"/>
</dbReference>
<dbReference type="AlphaFoldDB" id="A0A9P6HBI2"/>
<dbReference type="InterPro" id="IPR023214">
    <property type="entry name" value="HAD_sf"/>
</dbReference>
<protein>
    <submittedName>
        <fullName evidence="4">Calcium P-type ATPase</fullName>
    </submittedName>
</protein>